<dbReference type="Proteomes" id="UP000305451">
    <property type="component" value="Unassembled WGS sequence"/>
</dbReference>
<feature type="active site" description="Proton acceptor; for glutaminase activity" evidence="7">
    <location>
        <position position="53"/>
    </location>
</feature>
<reference evidence="12 13" key="1">
    <citation type="journal article" date="2013" name="Int. J. Syst. Evol. Microbiol.">
        <title>Marinicauda pacifica gen. nov., sp. nov., a prosthecate alphaproteobacterium of the family Hyphomonadaceae isolated from deep seawater.</title>
        <authorList>
            <person name="Zhang X.Y."/>
            <person name="Li G.W."/>
            <person name="Wang C.S."/>
            <person name="Zhang Y.J."/>
            <person name="Xu X.W."/>
            <person name="Li H."/>
            <person name="Liu A."/>
            <person name="Liu C."/>
            <person name="Xie B.B."/>
            <person name="Qin Q.L."/>
            <person name="Xu Z."/>
            <person name="Chen X.L."/>
            <person name="Zhou B.C."/>
            <person name="Zhang Y.Z."/>
        </authorList>
    </citation>
    <scope>NUCLEOTIDE SEQUENCE [LARGE SCALE GENOMIC DNA]</scope>
    <source>
        <strain evidence="12 13">P-1 km-3</strain>
    </source>
</reference>
<evidence type="ECO:0000256" key="7">
    <source>
        <dbReference type="HAMAP-Rule" id="MF_02090"/>
    </source>
</evidence>
<dbReference type="GO" id="GO:0003952">
    <property type="term" value="F:NAD+ synthase (glutamine-hydrolyzing) activity"/>
    <property type="evidence" value="ECO:0007669"/>
    <property type="project" value="UniProtKB-UniRule"/>
</dbReference>
<comment type="similarity">
    <text evidence="9">Belongs to the NAD synthetase family.</text>
</comment>
<dbReference type="Pfam" id="PF02540">
    <property type="entry name" value="NAD_synthase"/>
    <property type="match status" value="1"/>
</dbReference>
<dbReference type="InterPro" id="IPR003010">
    <property type="entry name" value="C-N_Hydrolase"/>
</dbReference>
<dbReference type="CDD" id="cd07570">
    <property type="entry name" value="GAT_Gln-NAD-synth"/>
    <property type="match status" value="1"/>
</dbReference>
<dbReference type="EMBL" id="SRXV01000003">
    <property type="protein sequence ID" value="TGY92129.1"/>
    <property type="molecule type" value="Genomic_DNA"/>
</dbReference>
<dbReference type="AlphaFoldDB" id="A0A4V6RF80"/>
<name>A0A4V6RF80_9PROT</name>
<dbReference type="Pfam" id="PF00795">
    <property type="entry name" value="CN_hydrolase"/>
    <property type="match status" value="1"/>
</dbReference>
<evidence type="ECO:0000256" key="6">
    <source>
        <dbReference type="ARBA" id="ARBA00023027"/>
    </source>
</evidence>
<feature type="binding site" evidence="7">
    <location>
        <begin position="369"/>
        <end position="376"/>
    </location>
    <ligand>
        <name>ATP</name>
        <dbReference type="ChEBI" id="CHEBI:30616"/>
    </ligand>
</feature>
<comment type="pathway">
    <text evidence="1 7 8">Cofactor biosynthesis; NAD(+) biosynthesis; NAD(+) from deamido-NAD(+) (L-Gln route): step 1/1.</text>
</comment>
<dbReference type="GO" id="GO:0004359">
    <property type="term" value="F:glutaminase activity"/>
    <property type="evidence" value="ECO:0007669"/>
    <property type="project" value="InterPro"/>
</dbReference>
<feature type="active site" description="For glutaminase activity" evidence="7">
    <location>
        <position position="122"/>
    </location>
</feature>
<evidence type="ECO:0000256" key="10">
    <source>
        <dbReference type="SAM" id="MobiDB-lite"/>
    </source>
</evidence>
<feature type="binding site" evidence="7">
    <location>
        <begin position="493"/>
        <end position="496"/>
    </location>
    <ligand>
        <name>deamido-NAD(+)</name>
        <dbReference type="ChEBI" id="CHEBI:58437"/>
        <note>ligand shared between two neighboring subunits</note>
    </ligand>
</feature>
<dbReference type="PANTHER" id="PTHR23090:SF9">
    <property type="entry name" value="GLUTAMINE-DEPENDENT NAD(+) SYNTHETASE"/>
    <property type="match status" value="1"/>
</dbReference>
<evidence type="ECO:0000313" key="12">
    <source>
        <dbReference type="EMBL" id="TGY92129.1"/>
    </source>
</evidence>
<dbReference type="FunFam" id="1.10.10.1140:FF:000001">
    <property type="entry name" value="Glutamine-dependent NAD(+) synthetase"/>
    <property type="match status" value="1"/>
</dbReference>
<feature type="binding site" evidence="7">
    <location>
        <position position="128"/>
    </location>
    <ligand>
        <name>L-glutamine</name>
        <dbReference type="ChEBI" id="CHEBI:58359"/>
    </ligand>
</feature>
<feature type="active site" description="Nucleophile; for glutaminase activity" evidence="7">
    <location>
        <position position="178"/>
    </location>
</feature>
<sequence length="693" mass="76695">MSVFDNIYRHRMARIAAFAPPVALAQPAVNVERIVDLARHAHERHAAVALFPELCITGYSLDDLHHQNPILDAAEAATRDLIEHSKAWRPLLLVGTAVRVHSQLYNCALVIHRGRLLGIVPKSYLPNYREYYEQRWFAEAPGALVESVRYAGQETEFGARLLFEAEDLPELRVHVEICEDLWAPNPPSLDGALAGATLMTNLSASNVTIGKARERAQLCQVQSFRCLGAYAFAAAGVGESTTDLAWDGQLTVHELGQSLAQSDRFNPDGTELFTDIDLERIEQDRIRFATYRDTAARAAERLRDFRRVRFALDLPLDTPIPTERAIDRFPFVPNDAARLDEDCFEAYNIQVQGLAQRLRSTGIKTAVIGVSGGLDSTQALIVTARAFDRLGLDRANILAVSLPGFATSDKTAGNATALIEGLGVTHKSIDIRPAAERMLEDLDHPYSEGKAQYDRTFENVQAGLRTDYLFRLANHHDGLVVGTGDLSELALGWCTYGVGDQMAHYNVNAAVAKTLIQHLIAWVARREEFGAPVSKTLNAILETEISPELIPSAADEPLQSTESTIGPYSLQDFNLHHAMRFGLGPAKIAFLAERAWSDRTRGDWPSHIAIDKQGEYTLEEIVRWLEVFCRRFFQTSQFKRSAMPNGPKVTSAGALSPRGDWRMPSDSSARVWMDELAALRRELGLPASSSGST</sequence>
<dbReference type="PIRSF" id="PIRSF006630">
    <property type="entry name" value="NADS_GAT"/>
    <property type="match status" value="1"/>
</dbReference>
<evidence type="ECO:0000256" key="1">
    <source>
        <dbReference type="ARBA" id="ARBA00005188"/>
    </source>
</evidence>
<feature type="binding site" evidence="7">
    <location>
        <position position="488"/>
    </location>
    <ligand>
        <name>deamido-NAD(+)</name>
        <dbReference type="ChEBI" id="CHEBI:58437"/>
        <note>ligand shared between two neighboring subunits</note>
    </ligand>
</feature>
<evidence type="ECO:0000256" key="4">
    <source>
        <dbReference type="ARBA" id="ARBA00022741"/>
    </source>
</evidence>
<evidence type="ECO:0000256" key="8">
    <source>
        <dbReference type="PIRNR" id="PIRNR006630"/>
    </source>
</evidence>
<comment type="similarity">
    <text evidence="2 7 8">In the C-terminal section; belongs to the NAD synthetase family.</text>
</comment>
<feature type="region of interest" description="Disordered" evidence="10">
    <location>
        <begin position="643"/>
        <end position="664"/>
    </location>
</feature>
<dbReference type="EC" id="6.3.5.1" evidence="7 8"/>
<dbReference type="InterPro" id="IPR014729">
    <property type="entry name" value="Rossmann-like_a/b/a_fold"/>
</dbReference>
<proteinExistence type="inferred from homology"/>
<dbReference type="InterPro" id="IPR036526">
    <property type="entry name" value="C-N_Hydrolase_sf"/>
</dbReference>
<dbReference type="SUPFAM" id="SSF56317">
    <property type="entry name" value="Carbon-nitrogen hydrolase"/>
    <property type="match status" value="1"/>
</dbReference>
<keyword evidence="4 7" id="KW-0547">Nucleotide-binding</keyword>
<comment type="function">
    <text evidence="7">Catalyzes the ATP-dependent amidation of deamido-NAD to form NAD. Uses L-glutamine as a nitrogen source.</text>
</comment>
<dbReference type="UniPathway" id="UPA00253">
    <property type="reaction ID" value="UER00334"/>
</dbReference>
<feature type="domain" description="CN hydrolase" evidence="11">
    <location>
        <begin position="13"/>
        <end position="278"/>
    </location>
</feature>
<keyword evidence="5 7" id="KW-0067">ATP-binding</keyword>
<dbReference type="RefSeq" id="WP_135945262.1">
    <property type="nucleotide sequence ID" value="NZ_BMEI01000003.1"/>
</dbReference>
<dbReference type="SUPFAM" id="SSF52402">
    <property type="entry name" value="Adenine nucleotide alpha hydrolases-like"/>
    <property type="match status" value="1"/>
</dbReference>
<dbReference type="FunFam" id="3.40.50.620:FF:000155">
    <property type="entry name" value="Glutamine-dependent NAD(+) synthetase"/>
    <property type="match status" value="1"/>
</dbReference>
<feature type="binding site" evidence="7">
    <location>
        <position position="639"/>
    </location>
    <ligand>
        <name>deamido-NAD(+)</name>
        <dbReference type="ChEBI" id="CHEBI:58437"/>
        <note>ligand shared between two neighboring subunits</note>
    </ligand>
</feature>
<keyword evidence="13" id="KW-1185">Reference proteome</keyword>
<keyword evidence="6 7" id="KW-0520">NAD</keyword>
<dbReference type="Gene3D" id="1.10.10.1140">
    <property type="entry name" value="Glutamine-dependent NAD+ synthetase, C-terminal domain"/>
    <property type="match status" value="1"/>
</dbReference>
<dbReference type="InterPro" id="IPR003694">
    <property type="entry name" value="NAD_synthase"/>
</dbReference>
<gene>
    <name evidence="7" type="primary">nadE</name>
    <name evidence="12" type="ORF">E5162_10710</name>
</gene>
<dbReference type="PROSITE" id="PS50263">
    <property type="entry name" value="CN_HYDROLASE"/>
    <property type="match status" value="1"/>
</dbReference>
<comment type="caution">
    <text evidence="12">The sequence shown here is derived from an EMBL/GenBank/DDBJ whole genome shotgun (WGS) entry which is preliminary data.</text>
</comment>
<organism evidence="12 13">
    <name type="scientific">Marinicauda pacifica</name>
    <dbReference type="NCBI Taxonomy" id="1133559"/>
    <lineage>
        <taxon>Bacteria</taxon>
        <taxon>Pseudomonadati</taxon>
        <taxon>Pseudomonadota</taxon>
        <taxon>Alphaproteobacteria</taxon>
        <taxon>Maricaulales</taxon>
        <taxon>Maricaulaceae</taxon>
        <taxon>Marinicauda</taxon>
    </lineage>
</organism>
<feature type="binding site" evidence="7">
    <location>
        <position position="211"/>
    </location>
    <ligand>
        <name>L-glutamine</name>
        <dbReference type="ChEBI" id="CHEBI:58359"/>
    </ligand>
</feature>
<evidence type="ECO:0000256" key="2">
    <source>
        <dbReference type="ARBA" id="ARBA00007145"/>
    </source>
</evidence>
<evidence type="ECO:0000256" key="3">
    <source>
        <dbReference type="ARBA" id="ARBA00022598"/>
    </source>
</evidence>
<dbReference type="OrthoDB" id="9760188at2"/>
<dbReference type="Gene3D" id="3.60.110.10">
    <property type="entry name" value="Carbon-nitrogen hydrolase"/>
    <property type="match status" value="1"/>
</dbReference>
<evidence type="ECO:0000256" key="9">
    <source>
        <dbReference type="RuleBase" id="RU003811"/>
    </source>
</evidence>
<feature type="binding site" evidence="7">
    <location>
        <position position="483"/>
    </location>
    <ligand>
        <name>ATP</name>
        <dbReference type="ChEBI" id="CHEBI:30616"/>
    </ligand>
</feature>
<dbReference type="InterPro" id="IPR014445">
    <property type="entry name" value="Gln-dep_NAD_synthase"/>
</dbReference>
<dbReference type="NCBIfam" id="NF002730">
    <property type="entry name" value="PRK02628.1"/>
    <property type="match status" value="1"/>
</dbReference>
<dbReference type="HAMAP" id="MF_02090">
    <property type="entry name" value="NadE_glutamine_dep"/>
    <property type="match status" value="1"/>
</dbReference>
<dbReference type="GO" id="GO:0005524">
    <property type="term" value="F:ATP binding"/>
    <property type="evidence" value="ECO:0007669"/>
    <property type="project" value="UniProtKB-UniRule"/>
</dbReference>
<dbReference type="InterPro" id="IPR022310">
    <property type="entry name" value="NAD/GMP_synthase"/>
</dbReference>
<dbReference type="Gene3D" id="3.40.50.620">
    <property type="entry name" value="HUPs"/>
    <property type="match status" value="1"/>
</dbReference>
<evidence type="ECO:0000313" key="13">
    <source>
        <dbReference type="Proteomes" id="UP000305451"/>
    </source>
</evidence>
<feature type="binding site" evidence="7">
    <location>
        <position position="205"/>
    </location>
    <ligand>
        <name>L-glutamine</name>
        <dbReference type="ChEBI" id="CHEBI:58359"/>
    </ligand>
</feature>
<dbReference type="InterPro" id="IPR041856">
    <property type="entry name" value="NAD+_synth_C"/>
</dbReference>
<dbReference type="PANTHER" id="PTHR23090">
    <property type="entry name" value="NH 3 /GLUTAMINE-DEPENDENT NAD + SYNTHETASE"/>
    <property type="match status" value="1"/>
</dbReference>
<dbReference type="GO" id="GO:0005737">
    <property type="term" value="C:cytoplasm"/>
    <property type="evidence" value="ECO:0007669"/>
    <property type="project" value="InterPro"/>
</dbReference>
<comment type="catalytic activity">
    <reaction evidence="7 8">
        <text>deamido-NAD(+) + L-glutamine + ATP + H2O = L-glutamate + AMP + diphosphate + NAD(+) + H(+)</text>
        <dbReference type="Rhea" id="RHEA:24384"/>
        <dbReference type="ChEBI" id="CHEBI:15377"/>
        <dbReference type="ChEBI" id="CHEBI:15378"/>
        <dbReference type="ChEBI" id="CHEBI:29985"/>
        <dbReference type="ChEBI" id="CHEBI:30616"/>
        <dbReference type="ChEBI" id="CHEBI:33019"/>
        <dbReference type="ChEBI" id="CHEBI:57540"/>
        <dbReference type="ChEBI" id="CHEBI:58359"/>
        <dbReference type="ChEBI" id="CHEBI:58437"/>
        <dbReference type="ChEBI" id="CHEBI:456215"/>
        <dbReference type="EC" id="6.3.5.1"/>
    </reaction>
</comment>
<evidence type="ECO:0000256" key="5">
    <source>
        <dbReference type="ARBA" id="ARBA00022840"/>
    </source>
</evidence>
<dbReference type="NCBIfam" id="TIGR00552">
    <property type="entry name" value="nadE"/>
    <property type="match status" value="1"/>
</dbReference>
<dbReference type="GO" id="GO:0008795">
    <property type="term" value="F:NAD+ synthase activity"/>
    <property type="evidence" value="ECO:0007669"/>
    <property type="project" value="UniProtKB-UniRule"/>
</dbReference>
<accession>A0A4V6RF80</accession>
<feature type="binding site" evidence="7">
    <location>
        <position position="459"/>
    </location>
    <ligand>
        <name>deamido-NAD(+)</name>
        <dbReference type="ChEBI" id="CHEBI:58437"/>
        <note>ligand shared between two neighboring subunits</note>
    </ligand>
</feature>
<evidence type="ECO:0000259" key="11">
    <source>
        <dbReference type="PROSITE" id="PS50263"/>
    </source>
</evidence>
<dbReference type="CDD" id="cd00553">
    <property type="entry name" value="NAD_synthase"/>
    <property type="match status" value="1"/>
</dbReference>
<protein>
    <recommendedName>
        <fullName evidence="7 8">Glutamine-dependent NAD(+) synthetase</fullName>
        <ecNumber evidence="7 8">6.3.5.1</ecNumber>
    </recommendedName>
    <alternativeName>
        <fullName evidence="7 8">NAD(+) synthase [glutamine-hydrolyzing]</fullName>
    </alternativeName>
</protein>
<keyword evidence="3 7" id="KW-0436">Ligase</keyword>
<dbReference type="GO" id="GO:0009435">
    <property type="term" value="P:NAD+ biosynthetic process"/>
    <property type="evidence" value="ECO:0007669"/>
    <property type="project" value="UniProtKB-UniRule"/>
</dbReference>